<comment type="caution">
    <text evidence="2">The sequence shown here is derived from an EMBL/GenBank/DDBJ whole genome shotgun (WGS) entry which is preliminary data.</text>
</comment>
<organism evidence="2 3">
    <name type="scientific">Ridgeia piscesae</name>
    <name type="common">Tubeworm</name>
    <dbReference type="NCBI Taxonomy" id="27915"/>
    <lineage>
        <taxon>Eukaryota</taxon>
        <taxon>Metazoa</taxon>
        <taxon>Spiralia</taxon>
        <taxon>Lophotrochozoa</taxon>
        <taxon>Annelida</taxon>
        <taxon>Polychaeta</taxon>
        <taxon>Sedentaria</taxon>
        <taxon>Canalipalpata</taxon>
        <taxon>Sabellida</taxon>
        <taxon>Siboglinidae</taxon>
        <taxon>Ridgeia</taxon>
    </lineage>
</organism>
<protein>
    <submittedName>
        <fullName evidence="2">Uncharacterized protein</fullName>
    </submittedName>
</protein>
<evidence type="ECO:0000256" key="1">
    <source>
        <dbReference type="SAM" id="MobiDB-lite"/>
    </source>
</evidence>
<name>A0AAD9NXG1_RIDPI</name>
<evidence type="ECO:0000313" key="3">
    <source>
        <dbReference type="Proteomes" id="UP001209878"/>
    </source>
</evidence>
<proteinExistence type="predicted"/>
<dbReference type="AlphaFoldDB" id="A0AAD9NXG1"/>
<keyword evidence="3" id="KW-1185">Reference proteome</keyword>
<dbReference type="EMBL" id="JAODUO010000275">
    <property type="protein sequence ID" value="KAK2184239.1"/>
    <property type="molecule type" value="Genomic_DNA"/>
</dbReference>
<gene>
    <name evidence="2" type="ORF">NP493_275g03030</name>
</gene>
<evidence type="ECO:0000313" key="2">
    <source>
        <dbReference type="EMBL" id="KAK2184239.1"/>
    </source>
</evidence>
<dbReference type="Proteomes" id="UP001209878">
    <property type="component" value="Unassembled WGS sequence"/>
</dbReference>
<sequence>MDENVQRSSVDVTLGQLGTRDHCGWLTDMSGGEQRWCVLVDLVFCVFASEKENERPTKTFLLPGLHVKRLLFMSAHAGSVSDTEARRRHSPNGTTISGMPRHQFVISDPASGRTDTFGSRLLSDVTVWIRKLELAVAQQADMTSQTNVGAGFRNDRCVVQKDISEYVPSAFTRKNRENGYDKELRGCRCSHAGGGEGKPSKWHHRLVRHTESSPPKCDSRRLYRTSSCPTNNLWCEHPRGGNHATDEKTHSNLRNSHSLVALTNGTRLEGVGCSLGAVSEADRRSSKRKSGLRRALSLSGVISTKTHRNNTLTRMKQFLLGFKIRRRRPMTHTTLVESSLENHKEAWPLDELSDDPKMTLLRSTPAHRTTPHLGSDVDIGSCRLKSAFSETALNCDGKRRPRQRHVCRRAATVTSRMYEHGTEPKTVSFVTHDVAGAHVEDAPRMAGGDNQHSCFDTKQDGLQDTASPSQAPRRVVKRRRVGLFRKVFFSSFVGFLRCASTRHKDLGVTNCIRSRATPWATRNKKVIDDSDTDSAAASQKVGQRKVAGIVYSVDRGCQEANMGNDVQSDEMVEITLRDIVTK</sequence>
<feature type="region of interest" description="Disordered" evidence="1">
    <location>
        <begin position="81"/>
        <end position="100"/>
    </location>
</feature>
<reference evidence="2" key="1">
    <citation type="journal article" date="2023" name="Mol. Biol. Evol.">
        <title>Third-Generation Sequencing Reveals the Adaptive Role of the Epigenome in Three Deep-Sea Polychaetes.</title>
        <authorList>
            <person name="Perez M."/>
            <person name="Aroh O."/>
            <person name="Sun Y."/>
            <person name="Lan Y."/>
            <person name="Juniper S.K."/>
            <person name="Young C.R."/>
            <person name="Angers B."/>
            <person name="Qian P.Y."/>
        </authorList>
    </citation>
    <scope>NUCLEOTIDE SEQUENCE</scope>
    <source>
        <strain evidence="2">R07B-5</strain>
    </source>
</reference>
<accession>A0AAD9NXG1</accession>